<evidence type="ECO:0000256" key="5">
    <source>
        <dbReference type="ARBA" id="ARBA00023136"/>
    </source>
</evidence>
<dbReference type="Proteomes" id="UP000503462">
    <property type="component" value="Chromosome 4"/>
</dbReference>
<evidence type="ECO:0000259" key="10">
    <source>
        <dbReference type="Pfam" id="PF20238"/>
    </source>
</evidence>
<dbReference type="CDD" id="cd21176">
    <property type="entry name" value="LPMO_auxiliary-like"/>
    <property type="match status" value="1"/>
</dbReference>
<evidence type="ECO:0000256" key="9">
    <source>
        <dbReference type="SAM" id="SignalP"/>
    </source>
</evidence>
<protein>
    <recommendedName>
        <fullName evidence="10">Copper acquisition factor BIM1-like domain-containing protein</fullName>
    </recommendedName>
</protein>
<dbReference type="GO" id="GO:0005886">
    <property type="term" value="C:plasma membrane"/>
    <property type="evidence" value="ECO:0007669"/>
    <property type="project" value="UniProtKB-SubCell"/>
</dbReference>
<dbReference type="AlphaFoldDB" id="A0A6H0Y296"/>
<feature type="signal peptide" evidence="9">
    <location>
        <begin position="1"/>
        <end position="17"/>
    </location>
</feature>
<keyword evidence="6" id="KW-0325">Glycoprotein</keyword>
<keyword evidence="12" id="KW-1185">Reference proteome</keyword>
<dbReference type="OrthoDB" id="2146436at2759"/>
<keyword evidence="4 9" id="KW-0732">Signal</keyword>
<evidence type="ECO:0000256" key="7">
    <source>
        <dbReference type="ARBA" id="ARBA00023288"/>
    </source>
</evidence>
<accession>A0A6H0Y296</accession>
<evidence type="ECO:0000256" key="8">
    <source>
        <dbReference type="SAM" id="Phobius"/>
    </source>
</evidence>
<evidence type="ECO:0000256" key="2">
    <source>
        <dbReference type="ARBA" id="ARBA00022475"/>
    </source>
</evidence>
<dbReference type="GO" id="GO:0098552">
    <property type="term" value="C:side of membrane"/>
    <property type="evidence" value="ECO:0007669"/>
    <property type="project" value="UniProtKB-KW"/>
</dbReference>
<dbReference type="PANTHER" id="PTHR34992:SF1">
    <property type="entry name" value="COPPER ACQUISITION FACTOR BIM1-LIKE DOMAIN-CONTAINING PROTEIN"/>
    <property type="match status" value="1"/>
</dbReference>
<name>A0A6H0Y296_9PEZI</name>
<reference evidence="11 12" key="1">
    <citation type="journal article" date="2016" name="Sci. Rep.">
        <title>Peltaster fructicola genome reveals evolution from an invasive phytopathogen to an ectophytic parasite.</title>
        <authorList>
            <person name="Xu C."/>
            <person name="Chen H."/>
            <person name="Gleason M.L."/>
            <person name="Xu J.R."/>
            <person name="Liu H."/>
            <person name="Zhang R."/>
            <person name="Sun G."/>
        </authorList>
    </citation>
    <scope>NUCLEOTIDE SEQUENCE [LARGE SCALE GENOMIC DNA]</scope>
    <source>
        <strain evidence="11 12">LNHT1506</strain>
    </source>
</reference>
<dbReference type="Pfam" id="PF20238">
    <property type="entry name" value="BIM1-like_dom"/>
    <property type="match status" value="1"/>
</dbReference>
<organism evidence="11 12">
    <name type="scientific">Peltaster fructicola</name>
    <dbReference type="NCBI Taxonomy" id="286661"/>
    <lineage>
        <taxon>Eukaryota</taxon>
        <taxon>Fungi</taxon>
        <taxon>Dikarya</taxon>
        <taxon>Ascomycota</taxon>
        <taxon>Pezizomycotina</taxon>
        <taxon>Dothideomycetes</taxon>
        <taxon>Dothideomycetes incertae sedis</taxon>
        <taxon>Peltaster</taxon>
    </lineage>
</organism>
<proteinExistence type="predicted"/>
<dbReference type="EMBL" id="CP051142">
    <property type="protein sequence ID" value="QIX01143.1"/>
    <property type="molecule type" value="Genomic_DNA"/>
</dbReference>
<keyword evidence="8" id="KW-1133">Transmembrane helix</keyword>
<dbReference type="PANTHER" id="PTHR34992">
    <property type="entry name" value="HYPHAL ANASTAMOSIS-7 PROTEIN"/>
    <property type="match status" value="1"/>
</dbReference>
<sequence length="211" mass="21072">MFCRLPVVLALASCVSAHFNLIWPPTAGFDDDVEGTSPCGGATVMVNSSSPQVSVDRFAALIRNGHPTGSFAFLATTDTSAPYNFTLLQNVSSTGLGTFCANYIHAPSSFAGKAGVIQVIDQSVDGVLYQCAPVNFVSGSNDTLGSACQNGSGVALSYSGSQSTASSTTSLTTSANTATAVATKSSGMAAMATVAAPVLAGLGVVAAGLVL</sequence>
<comment type="subcellular location">
    <subcellularLocation>
        <location evidence="1">Cell membrane</location>
        <topology evidence="1">Lipid-anchor</topology>
        <topology evidence="1">GPI-anchor</topology>
    </subcellularLocation>
</comment>
<keyword evidence="7" id="KW-0449">Lipoprotein</keyword>
<keyword evidence="2" id="KW-1003">Cell membrane</keyword>
<dbReference type="InterPro" id="IPR046530">
    <property type="entry name" value="BIM1-like_dom"/>
</dbReference>
<feature type="transmembrane region" description="Helical" evidence="8">
    <location>
        <begin position="188"/>
        <end position="210"/>
    </location>
</feature>
<evidence type="ECO:0000256" key="4">
    <source>
        <dbReference type="ARBA" id="ARBA00022729"/>
    </source>
</evidence>
<feature type="chain" id="PRO_5026084887" description="Copper acquisition factor BIM1-like domain-containing protein" evidence="9">
    <location>
        <begin position="18"/>
        <end position="211"/>
    </location>
</feature>
<evidence type="ECO:0000256" key="1">
    <source>
        <dbReference type="ARBA" id="ARBA00004609"/>
    </source>
</evidence>
<keyword evidence="8" id="KW-0812">Transmembrane</keyword>
<evidence type="ECO:0000313" key="11">
    <source>
        <dbReference type="EMBL" id="QIX01143.1"/>
    </source>
</evidence>
<dbReference type="InterPro" id="IPR046936">
    <property type="entry name" value="BIM1-like"/>
</dbReference>
<evidence type="ECO:0000313" key="12">
    <source>
        <dbReference type="Proteomes" id="UP000503462"/>
    </source>
</evidence>
<evidence type="ECO:0000256" key="3">
    <source>
        <dbReference type="ARBA" id="ARBA00022622"/>
    </source>
</evidence>
<keyword evidence="5 8" id="KW-0472">Membrane</keyword>
<feature type="domain" description="Copper acquisition factor BIM1-like" evidence="10">
    <location>
        <begin position="16"/>
        <end position="153"/>
    </location>
</feature>
<gene>
    <name evidence="11" type="ORF">AMS68_006660</name>
</gene>
<evidence type="ECO:0000256" key="6">
    <source>
        <dbReference type="ARBA" id="ARBA00023180"/>
    </source>
</evidence>
<keyword evidence="3" id="KW-0336">GPI-anchor</keyword>